<evidence type="ECO:0000256" key="1">
    <source>
        <dbReference type="ARBA" id="ARBA00004442"/>
    </source>
</evidence>
<dbReference type="Proteomes" id="UP000260644">
    <property type="component" value="Unassembled WGS sequence"/>
</dbReference>
<dbReference type="GO" id="GO:0015288">
    <property type="term" value="F:porin activity"/>
    <property type="evidence" value="ECO:0007669"/>
    <property type="project" value="TreeGrafter"/>
</dbReference>
<dbReference type="InterPro" id="IPR003423">
    <property type="entry name" value="OMP_efflux"/>
</dbReference>
<dbReference type="Gene3D" id="1.20.1600.10">
    <property type="entry name" value="Outer membrane efflux proteins (OEP)"/>
    <property type="match status" value="1"/>
</dbReference>
<keyword evidence="9" id="KW-1185">Reference proteome</keyword>
<comment type="subcellular location">
    <subcellularLocation>
        <location evidence="1">Cell outer membrane</location>
    </subcellularLocation>
</comment>
<protein>
    <submittedName>
        <fullName evidence="8">TolC family protein</fullName>
    </submittedName>
</protein>
<reference evidence="8 9" key="1">
    <citation type="submission" date="2018-07" db="EMBL/GenBank/DDBJ databases">
        <title>Chitinophaga K2CV101002-2 sp. nov., isolated from a monsoon evergreen broad-leaved forest soil.</title>
        <authorList>
            <person name="Lv Y."/>
        </authorList>
    </citation>
    <scope>NUCLEOTIDE SEQUENCE [LARGE SCALE GENOMIC DNA]</scope>
    <source>
        <strain evidence="8 9">GDMCC 1.1288</strain>
    </source>
</reference>
<evidence type="ECO:0000256" key="5">
    <source>
        <dbReference type="ARBA" id="ARBA00022692"/>
    </source>
</evidence>
<dbReference type="GO" id="GO:0009279">
    <property type="term" value="C:cell outer membrane"/>
    <property type="evidence" value="ECO:0007669"/>
    <property type="project" value="UniProtKB-SubCell"/>
</dbReference>
<keyword evidence="4" id="KW-1134">Transmembrane beta strand</keyword>
<evidence type="ECO:0000256" key="7">
    <source>
        <dbReference type="ARBA" id="ARBA00023237"/>
    </source>
</evidence>
<evidence type="ECO:0000256" key="4">
    <source>
        <dbReference type="ARBA" id="ARBA00022452"/>
    </source>
</evidence>
<dbReference type="PANTHER" id="PTHR30026">
    <property type="entry name" value="OUTER MEMBRANE PROTEIN TOLC"/>
    <property type="match status" value="1"/>
</dbReference>
<dbReference type="OrthoDB" id="367883at2"/>
<keyword evidence="7" id="KW-0998">Cell outer membrane</keyword>
<dbReference type="GO" id="GO:1990281">
    <property type="term" value="C:efflux pump complex"/>
    <property type="evidence" value="ECO:0007669"/>
    <property type="project" value="TreeGrafter"/>
</dbReference>
<evidence type="ECO:0000313" key="9">
    <source>
        <dbReference type="Proteomes" id="UP000260644"/>
    </source>
</evidence>
<keyword evidence="3" id="KW-0813">Transport</keyword>
<dbReference type="PANTHER" id="PTHR30026:SF20">
    <property type="entry name" value="OUTER MEMBRANE PROTEIN TOLC"/>
    <property type="match status" value="1"/>
</dbReference>
<dbReference type="EMBL" id="QPMM01000007">
    <property type="protein sequence ID" value="RFS22035.1"/>
    <property type="molecule type" value="Genomic_DNA"/>
</dbReference>
<dbReference type="Pfam" id="PF02321">
    <property type="entry name" value="OEP"/>
    <property type="match status" value="2"/>
</dbReference>
<dbReference type="InterPro" id="IPR051906">
    <property type="entry name" value="TolC-like"/>
</dbReference>
<evidence type="ECO:0000313" key="8">
    <source>
        <dbReference type="EMBL" id="RFS22035.1"/>
    </source>
</evidence>
<keyword evidence="5" id="KW-0812">Transmembrane</keyword>
<keyword evidence="6" id="KW-0472">Membrane</keyword>
<gene>
    <name evidence="8" type="ORF">DVR12_15445</name>
</gene>
<evidence type="ECO:0000256" key="3">
    <source>
        <dbReference type="ARBA" id="ARBA00022448"/>
    </source>
</evidence>
<evidence type="ECO:0000256" key="2">
    <source>
        <dbReference type="ARBA" id="ARBA00007613"/>
    </source>
</evidence>
<sequence length="449" mass="51056">MHRRIFLLFFLFILTGETVVYGQTDTLSPINYAFNLANCIQYGLQHQNDIVNAHLDVAFAREQIKEATAKLFPHGEIDASFTDNLQLATQFIPDFNGPDPTQLIPVQFGTRFASGVTGQINQTIFNSDYFIGLKASRVYKDLSQKNYKRTEIDVRVAIAKAYYAVLTNQENIRLSKANMEQLAKTLKDTKARYEVGIAERVDVDRIQVSYNNVVTDIENNIRLLVYAVQLLKFQMGMPQEANLELTETVQDFNVQEYIEDTINYHIQDRVEYGIQSTQISLNELNLKAKKLAYLPSLSGYINYGWNYYSQAFADLWKRGFGSSALGLTLTWPIFTGTERLHQIKELQITLEQSRNTLNYIGQQIQVEVANANTQYQNNKALYATQKENMGLTQGIYDRIVLKFEQGVATSLDVTSAESDLKQAQVQYVTALLNTLVSKTDLDKAMGKIK</sequence>
<evidence type="ECO:0000256" key="6">
    <source>
        <dbReference type="ARBA" id="ARBA00023136"/>
    </source>
</evidence>
<dbReference type="SUPFAM" id="SSF56954">
    <property type="entry name" value="Outer membrane efflux proteins (OEP)"/>
    <property type="match status" value="1"/>
</dbReference>
<dbReference type="GO" id="GO:0015562">
    <property type="term" value="F:efflux transmembrane transporter activity"/>
    <property type="evidence" value="ECO:0007669"/>
    <property type="project" value="InterPro"/>
</dbReference>
<comment type="caution">
    <text evidence="8">The sequence shown here is derived from an EMBL/GenBank/DDBJ whole genome shotgun (WGS) entry which is preliminary data.</text>
</comment>
<dbReference type="RefSeq" id="WP_116976684.1">
    <property type="nucleotide sequence ID" value="NZ_QPMM01000007.1"/>
</dbReference>
<name>A0A3E1Y9F5_9BACT</name>
<comment type="similarity">
    <text evidence="2">Belongs to the outer membrane factor (OMF) (TC 1.B.17) family.</text>
</comment>
<proteinExistence type="inferred from homology"/>
<organism evidence="8 9">
    <name type="scientific">Chitinophaga silvatica</name>
    <dbReference type="NCBI Taxonomy" id="2282649"/>
    <lineage>
        <taxon>Bacteria</taxon>
        <taxon>Pseudomonadati</taxon>
        <taxon>Bacteroidota</taxon>
        <taxon>Chitinophagia</taxon>
        <taxon>Chitinophagales</taxon>
        <taxon>Chitinophagaceae</taxon>
        <taxon>Chitinophaga</taxon>
    </lineage>
</organism>
<accession>A0A3E1Y9F5</accession>
<dbReference type="AlphaFoldDB" id="A0A3E1Y9F5"/>